<dbReference type="AlphaFoldDB" id="A0AA38LRV4"/>
<dbReference type="Pfam" id="PF09335">
    <property type="entry name" value="VTT_dom"/>
    <property type="match status" value="1"/>
</dbReference>
<dbReference type="GO" id="GO:0000139">
    <property type="term" value="C:Golgi membrane"/>
    <property type="evidence" value="ECO:0007669"/>
    <property type="project" value="UniProtKB-SubCell"/>
</dbReference>
<protein>
    <recommendedName>
        <fullName evidence="4">Golgi apparatus membrane protein TVP38</fullName>
    </recommendedName>
    <alternativeName>
        <fullName evidence="5">Golgi apparatus membrane protein tvp38</fullName>
    </alternativeName>
</protein>
<name>A0AA38LRV4_9TREE</name>
<feature type="transmembrane region" description="Helical" evidence="11">
    <location>
        <begin position="197"/>
        <end position="215"/>
    </location>
</feature>
<dbReference type="InterPro" id="IPR032816">
    <property type="entry name" value="VTT_dom"/>
</dbReference>
<evidence type="ECO:0000256" key="4">
    <source>
        <dbReference type="ARBA" id="ARBA00013533"/>
    </source>
</evidence>
<keyword evidence="8" id="KW-0333">Golgi apparatus</keyword>
<feature type="region of interest" description="Disordered" evidence="10">
    <location>
        <begin position="1"/>
        <end position="109"/>
    </location>
</feature>
<evidence type="ECO:0000256" key="2">
    <source>
        <dbReference type="ARBA" id="ARBA00004653"/>
    </source>
</evidence>
<keyword evidence="14" id="KW-1185">Reference proteome</keyword>
<gene>
    <name evidence="13" type="ORF">MKK02DRAFT_28027</name>
</gene>
<dbReference type="EMBL" id="JAKWFO010000006">
    <property type="protein sequence ID" value="KAI9634902.1"/>
    <property type="molecule type" value="Genomic_DNA"/>
</dbReference>
<evidence type="ECO:0000256" key="1">
    <source>
        <dbReference type="ARBA" id="ARBA00002978"/>
    </source>
</evidence>
<feature type="transmembrane region" description="Helical" evidence="11">
    <location>
        <begin position="157"/>
        <end position="177"/>
    </location>
</feature>
<keyword evidence="7 11" id="KW-1133">Transmembrane helix</keyword>
<accession>A0AA38LRV4</accession>
<feature type="transmembrane region" description="Helical" evidence="11">
    <location>
        <begin position="283"/>
        <end position="305"/>
    </location>
</feature>
<feature type="transmembrane region" description="Helical" evidence="11">
    <location>
        <begin position="222"/>
        <end position="243"/>
    </location>
</feature>
<evidence type="ECO:0000313" key="14">
    <source>
        <dbReference type="Proteomes" id="UP001164286"/>
    </source>
</evidence>
<dbReference type="GeneID" id="77726674"/>
<keyword evidence="6 11" id="KW-0812">Transmembrane</keyword>
<dbReference type="InterPro" id="IPR051076">
    <property type="entry name" value="Golgi_membrane_TVP38/TMEM64"/>
</dbReference>
<evidence type="ECO:0000256" key="7">
    <source>
        <dbReference type="ARBA" id="ARBA00022989"/>
    </source>
</evidence>
<reference evidence="13" key="1">
    <citation type="journal article" date="2022" name="G3 (Bethesda)">
        <title>High quality genome of the basidiomycete yeast Dioszegia hungarica PDD-24b-2 isolated from cloud water.</title>
        <authorList>
            <person name="Jarrige D."/>
            <person name="Haridas S."/>
            <person name="Bleykasten-Grosshans C."/>
            <person name="Joly M."/>
            <person name="Nadalig T."/>
            <person name="Sancelme M."/>
            <person name="Vuilleumier S."/>
            <person name="Grigoriev I.V."/>
            <person name="Amato P."/>
            <person name="Bringel F."/>
        </authorList>
    </citation>
    <scope>NUCLEOTIDE SEQUENCE</scope>
    <source>
        <strain evidence="13">PDD-24b-2</strain>
    </source>
</reference>
<dbReference type="RefSeq" id="XP_052944679.1">
    <property type="nucleotide sequence ID" value="XM_053087469.1"/>
</dbReference>
<proteinExistence type="inferred from homology"/>
<feature type="compositionally biased region" description="Low complexity" evidence="10">
    <location>
        <begin position="54"/>
        <end position="85"/>
    </location>
</feature>
<evidence type="ECO:0000256" key="5">
    <source>
        <dbReference type="ARBA" id="ARBA00020673"/>
    </source>
</evidence>
<evidence type="ECO:0000256" key="9">
    <source>
        <dbReference type="ARBA" id="ARBA00023136"/>
    </source>
</evidence>
<comment type="caution">
    <text evidence="13">The sequence shown here is derived from an EMBL/GenBank/DDBJ whole genome shotgun (WGS) entry which is preliminary data.</text>
</comment>
<evidence type="ECO:0000256" key="3">
    <source>
        <dbReference type="ARBA" id="ARBA00008640"/>
    </source>
</evidence>
<evidence type="ECO:0000256" key="10">
    <source>
        <dbReference type="SAM" id="MobiDB-lite"/>
    </source>
</evidence>
<feature type="transmembrane region" description="Helical" evidence="11">
    <location>
        <begin position="348"/>
        <end position="369"/>
    </location>
</feature>
<evidence type="ECO:0000259" key="12">
    <source>
        <dbReference type="Pfam" id="PF09335"/>
    </source>
</evidence>
<organism evidence="13 14">
    <name type="scientific">Dioszegia hungarica</name>
    <dbReference type="NCBI Taxonomy" id="4972"/>
    <lineage>
        <taxon>Eukaryota</taxon>
        <taxon>Fungi</taxon>
        <taxon>Dikarya</taxon>
        <taxon>Basidiomycota</taxon>
        <taxon>Agaricomycotina</taxon>
        <taxon>Tremellomycetes</taxon>
        <taxon>Tremellales</taxon>
        <taxon>Bulleribasidiaceae</taxon>
        <taxon>Dioszegia</taxon>
    </lineage>
</organism>
<comment type="subcellular location">
    <subcellularLocation>
        <location evidence="2">Golgi apparatus membrane</location>
        <topology evidence="2">Multi-pass membrane protein</topology>
    </subcellularLocation>
</comment>
<sequence length="414" mass="45561">MTQPVTSYSASAAPPYDVYNANPQANAYPPTPLSNFAHHHQREGTDASDRPLVQPYSAQAPYQAYPAPTQPYPQAQPYQYPSAQANPVSGMVHPAAGSGNADPSAPVHGHPHHAHPYANIMHETEQELTEDEREAYENGILTWEKAKNWRFWFRKEWIWYYVALVLLIVVVALMAIFHHQIINWLTPFTRKLQSITVGWLIPVAILFVLSFPPLFGNEIVMILVGIVWGLGVGFAIVAVGISLGEIANYFVFKYWCSARAERMTKKSLNYACLTQVVRDGGFWMAFMIRLSAIPTHFSTVLFAVCGLPFWQYCLALIAGLPKQLIAVYVGVVLAGSSGDTSGKTPSTAISDSVFAVTAIITLASLYYIYRKMIAVRKKVLIGMRTDLAGKGVTSVGELPGEGGSPVSERQALRA</sequence>
<dbReference type="PANTHER" id="PTHR47549">
    <property type="entry name" value="GOLGI APPARATUS MEMBRANE PROTEIN TVP38-RELATED"/>
    <property type="match status" value="1"/>
</dbReference>
<keyword evidence="9 11" id="KW-0472">Membrane</keyword>
<evidence type="ECO:0000313" key="13">
    <source>
        <dbReference type="EMBL" id="KAI9634902.1"/>
    </source>
</evidence>
<evidence type="ECO:0000256" key="11">
    <source>
        <dbReference type="SAM" id="Phobius"/>
    </source>
</evidence>
<dbReference type="PANTHER" id="PTHR47549:SF2">
    <property type="entry name" value="GOLGI APPARATUS MEMBRANE PROTEIN TVP38"/>
    <property type="match status" value="1"/>
</dbReference>
<evidence type="ECO:0000256" key="6">
    <source>
        <dbReference type="ARBA" id="ARBA00022692"/>
    </source>
</evidence>
<feature type="compositionally biased region" description="Polar residues" evidence="10">
    <location>
        <begin position="1"/>
        <end position="10"/>
    </location>
</feature>
<evidence type="ECO:0000256" key="8">
    <source>
        <dbReference type="ARBA" id="ARBA00023034"/>
    </source>
</evidence>
<dbReference type="Proteomes" id="UP001164286">
    <property type="component" value="Unassembled WGS sequence"/>
</dbReference>
<comment type="similarity">
    <text evidence="3">Belongs to the TVP38/TMEM64 family.</text>
</comment>
<comment type="function">
    <text evidence="1">Golgi membrane protein involved in vesicular trafficking and spindle migration.</text>
</comment>
<feature type="transmembrane region" description="Helical" evidence="11">
    <location>
        <begin position="312"/>
        <end position="336"/>
    </location>
</feature>
<feature type="domain" description="VTT" evidence="12">
    <location>
        <begin position="217"/>
        <end position="330"/>
    </location>
</feature>